<reference evidence="2 3" key="1">
    <citation type="submission" date="2020-04" db="EMBL/GenBank/DDBJ databases">
        <authorList>
            <person name="De Canck E."/>
        </authorList>
    </citation>
    <scope>NUCLEOTIDE SEQUENCE [LARGE SCALE GENOMIC DNA]</scope>
    <source>
        <strain evidence="2 3">LMG 22037</strain>
    </source>
</reference>
<evidence type="ECO:0000313" key="2">
    <source>
        <dbReference type="EMBL" id="CAB3733978.1"/>
    </source>
</evidence>
<proteinExistence type="predicted"/>
<protein>
    <submittedName>
        <fullName evidence="2">Uncharacterized protein</fullName>
    </submittedName>
</protein>
<gene>
    <name evidence="2" type="ORF">LMG22037_05844</name>
</gene>
<evidence type="ECO:0000256" key="1">
    <source>
        <dbReference type="SAM" id="MobiDB-lite"/>
    </source>
</evidence>
<evidence type="ECO:0000313" key="3">
    <source>
        <dbReference type="Proteomes" id="UP000494249"/>
    </source>
</evidence>
<organism evidence="2 3">
    <name type="scientific">Paraburkholderia phenoliruptrix</name>
    <dbReference type="NCBI Taxonomy" id="252970"/>
    <lineage>
        <taxon>Bacteria</taxon>
        <taxon>Pseudomonadati</taxon>
        <taxon>Pseudomonadota</taxon>
        <taxon>Betaproteobacteria</taxon>
        <taxon>Burkholderiales</taxon>
        <taxon>Burkholderiaceae</taxon>
        <taxon>Paraburkholderia</taxon>
    </lineage>
</organism>
<dbReference type="Proteomes" id="UP000494249">
    <property type="component" value="Unassembled WGS sequence"/>
</dbReference>
<accession>A0A6J5CEC4</accession>
<dbReference type="AlphaFoldDB" id="A0A6J5CEC4"/>
<name>A0A6J5CEC4_9BURK</name>
<sequence>MTTVWVGDVDHLRLGCFYFYFQNASTFASLHDYTPKLKKRTALLRKLKEVFRRERVSSRAPREQLSPFGRSDPPKTLYQRTPRLGICIHTSKNFVRIELTDLPQRQRGHRPCLISRQPAQANARLTLR</sequence>
<dbReference type="EMBL" id="CADIKB010000047">
    <property type="protein sequence ID" value="CAB3733978.1"/>
    <property type="molecule type" value="Genomic_DNA"/>
</dbReference>
<feature type="region of interest" description="Disordered" evidence="1">
    <location>
        <begin position="58"/>
        <end position="77"/>
    </location>
</feature>